<evidence type="ECO:0000256" key="7">
    <source>
        <dbReference type="ARBA" id="ARBA00023170"/>
    </source>
</evidence>
<reference evidence="12" key="1">
    <citation type="submission" date="2020-02" db="EMBL/GenBank/DDBJ databases">
        <title>Relaxed selection underlies rapid genomic changes in the transitions from sociality to social parasitism in ants.</title>
        <authorList>
            <person name="Bi X."/>
        </authorList>
    </citation>
    <scope>NUCLEOTIDE SEQUENCE</scope>
    <source>
        <strain evidence="12">BGI-DK2014c</strain>
        <tissue evidence="12">Whole body</tissue>
    </source>
</reference>
<feature type="transmembrane region" description="Helical" evidence="10">
    <location>
        <begin position="119"/>
        <end position="140"/>
    </location>
</feature>
<evidence type="ECO:0000259" key="11">
    <source>
        <dbReference type="PROSITE" id="PS50262"/>
    </source>
</evidence>
<keyword evidence="4 10" id="KW-1133">Transmembrane helix</keyword>
<evidence type="ECO:0000256" key="4">
    <source>
        <dbReference type="ARBA" id="ARBA00022989"/>
    </source>
</evidence>
<dbReference type="InterPro" id="IPR000276">
    <property type="entry name" value="GPCR_Rhodpsn"/>
</dbReference>
<evidence type="ECO:0000313" key="12">
    <source>
        <dbReference type="EMBL" id="KAG5308653.1"/>
    </source>
</evidence>
<feature type="transmembrane region" description="Helical" evidence="10">
    <location>
        <begin position="199"/>
        <end position="220"/>
    </location>
</feature>
<feature type="non-terminal residue" evidence="12">
    <location>
        <position position="453"/>
    </location>
</feature>
<dbReference type="Pfam" id="PF00001">
    <property type="entry name" value="7tm_1"/>
    <property type="match status" value="1"/>
</dbReference>
<keyword evidence="6 10" id="KW-0472">Membrane</keyword>
<evidence type="ECO:0000313" key="13">
    <source>
        <dbReference type="Proteomes" id="UP000668214"/>
    </source>
</evidence>
<gene>
    <name evidence="12" type="primary">Qrfpr_1</name>
    <name evidence="12" type="ORF">G6Z78_0004771</name>
</gene>
<keyword evidence="7 9" id="KW-0675">Receptor</keyword>
<evidence type="ECO:0000256" key="6">
    <source>
        <dbReference type="ARBA" id="ARBA00023136"/>
    </source>
</evidence>
<evidence type="ECO:0000256" key="9">
    <source>
        <dbReference type="RuleBase" id="RU000688"/>
    </source>
</evidence>
<feature type="transmembrane region" description="Helical" evidence="10">
    <location>
        <begin position="354"/>
        <end position="377"/>
    </location>
</feature>
<dbReference type="GO" id="GO:0004983">
    <property type="term" value="F:neuropeptide Y receptor activity"/>
    <property type="evidence" value="ECO:0007669"/>
    <property type="project" value="InterPro"/>
</dbReference>
<evidence type="ECO:0000256" key="10">
    <source>
        <dbReference type="SAM" id="Phobius"/>
    </source>
</evidence>
<feature type="transmembrane region" description="Helical" evidence="10">
    <location>
        <begin position="83"/>
        <end position="107"/>
    </location>
</feature>
<keyword evidence="3 9" id="KW-0812">Transmembrane</keyword>
<evidence type="ECO:0000256" key="1">
    <source>
        <dbReference type="ARBA" id="ARBA00004141"/>
    </source>
</evidence>
<dbReference type="PANTHER" id="PTHR24243:SF224">
    <property type="entry name" value="G-PROTEIN COUPLED RECEPTOR 19-RELATED"/>
    <property type="match status" value="1"/>
</dbReference>
<evidence type="ECO:0000256" key="5">
    <source>
        <dbReference type="ARBA" id="ARBA00023040"/>
    </source>
</evidence>
<comment type="similarity">
    <text evidence="2 9">Belongs to the G-protein coupled receptor 1 family.</text>
</comment>
<dbReference type="Gene3D" id="1.20.1070.10">
    <property type="entry name" value="Rhodopsin 7-helix transmembrane proteins"/>
    <property type="match status" value="1"/>
</dbReference>
<dbReference type="PROSITE" id="PS50262">
    <property type="entry name" value="G_PROTEIN_RECEP_F1_2"/>
    <property type="match status" value="1"/>
</dbReference>
<keyword evidence="13" id="KW-1185">Reference proteome</keyword>
<evidence type="ECO:0000256" key="2">
    <source>
        <dbReference type="ARBA" id="ARBA00010663"/>
    </source>
</evidence>
<evidence type="ECO:0000256" key="8">
    <source>
        <dbReference type="ARBA" id="ARBA00023224"/>
    </source>
</evidence>
<comment type="subcellular location">
    <subcellularLocation>
        <location evidence="1">Membrane</location>
        <topology evidence="1">Multi-pass membrane protein</topology>
    </subcellularLocation>
</comment>
<feature type="domain" description="G-protein coupled receptors family 1 profile" evidence="11">
    <location>
        <begin position="99"/>
        <end position="374"/>
    </location>
</feature>
<dbReference type="EMBL" id="JAANIA010002874">
    <property type="protein sequence ID" value="KAG5308653.1"/>
    <property type="molecule type" value="Genomic_DNA"/>
</dbReference>
<name>A0A836EBX7_9HYME</name>
<dbReference type="PRINTS" id="PR01012">
    <property type="entry name" value="NRPEPTIDEYR"/>
</dbReference>
<dbReference type="AlphaFoldDB" id="A0A836EBX7"/>
<feature type="transmembrane region" description="Helical" evidence="10">
    <location>
        <begin position="160"/>
        <end position="178"/>
    </location>
</feature>
<dbReference type="PANTHER" id="PTHR24243">
    <property type="entry name" value="G-PROTEIN COUPLED RECEPTOR"/>
    <property type="match status" value="1"/>
</dbReference>
<proteinExistence type="inferred from homology"/>
<feature type="non-terminal residue" evidence="12">
    <location>
        <position position="1"/>
    </location>
</feature>
<keyword evidence="5 9" id="KW-0297">G-protein coupled receptor</keyword>
<organism evidence="12 13">
    <name type="scientific">Pseudoatta argentina</name>
    <dbReference type="NCBI Taxonomy" id="621737"/>
    <lineage>
        <taxon>Eukaryota</taxon>
        <taxon>Metazoa</taxon>
        <taxon>Ecdysozoa</taxon>
        <taxon>Arthropoda</taxon>
        <taxon>Hexapoda</taxon>
        <taxon>Insecta</taxon>
        <taxon>Pterygota</taxon>
        <taxon>Neoptera</taxon>
        <taxon>Endopterygota</taxon>
        <taxon>Hymenoptera</taxon>
        <taxon>Apocrita</taxon>
        <taxon>Aculeata</taxon>
        <taxon>Formicoidea</taxon>
        <taxon>Formicidae</taxon>
        <taxon>Myrmicinae</taxon>
        <taxon>Pseudoatta</taxon>
    </lineage>
</organism>
<feature type="transmembrane region" description="Helical" evidence="10">
    <location>
        <begin position="314"/>
        <end position="334"/>
    </location>
</feature>
<protein>
    <submittedName>
        <fullName evidence="12">QRFPR protein</fullName>
    </submittedName>
</protein>
<keyword evidence="8 9" id="KW-0807">Transducer</keyword>
<sequence length="453" mass="51807">MSILMYIVQNEYKGSSGETAKQNAVMARTQIDFVGQDTTRISRDQNTILYEISNNESYMINETLLYNVSFNEDYIFDRTDVKVIFITLYTIVFVCCFFGNLMVIFVVTFSRRLRSITNFFLANLAVADFCVGIFCVYQTLTNYLMNSWQLGDFLCKVYMFVHALSYTASILILVIVCTERYLAIVHPIKCRSMLTRRRLRMVIGVVWILAAVYASPRFFYVETISNRLNSGDVDIICIANIKKHNKNVLDVVNLVLLYLLPLFLMCCLYTRIAIGLWRSSATLGGPGLVARKKNGRIHHVHTSSRNVLKARRGVIRMLIAVVMMFAVCNLPQQARILWRHWGPNYDHASDFSTLLTVSTFLISYMNSCLNPLLYAFLSRNFRKGMWELLHCRGSRNNGGALAMVCASSDHNRHENGVTHVPQNSVVRLNSVQDSLSTTRQTITRHSTLYGKRT</sequence>
<evidence type="ECO:0000256" key="3">
    <source>
        <dbReference type="ARBA" id="ARBA00022692"/>
    </source>
</evidence>
<dbReference type="PRINTS" id="PR00237">
    <property type="entry name" value="GPCRRHODOPSN"/>
</dbReference>
<feature type="transmembrane region" description="Helical" evidence="10">
    <location>
        <begin position="251"/>
        <end position="270"/>
    </location>
</feature>
<dbReference type="SUPFAM" id="SSF81321">
    <property type="entry name" value="Family A G protein-coupled receptor-like"/>
    <property type="match status" value="1"/>
</dbReference>
<comment type="caution">
    <text evidence="12">The sequence shown here is derived from an EMBL/GenBank/DDBJ whole genome shotgun (WGS) entry which is preliminary data.</text>
</comment>
<accession>A0A836EBX7</accession>
<dbReference type="PROSITE" id="PS00237">
    <property type="entry name" value="G_PROTEIN_RECEP_F1_1"/>
    <property type="match status" value="1"/>
</dbReference>
<dbReference type="Proteomes" id="UP000668214">
    <property type="component" value="Unassembled WGS sequence"/>
</dbReference>
<dbReference type="GO" id="GO:0005886">
    <property type="term" value="C:plasma membrane"/>
    <property type="evidence" value="ECO:0007669"/>
    <property type="project" value="TreeGrafter"/>
</dbReference>
<dbReference type="InterPro" id="IPR017452">
    <property type="entry name" value="GPCR_Rhodpsn_7TM"/>
</dbReference>
<dbReference type="InterPro" id="IPR000611">
    <property type="entry name" value="NPY_rcpt"/>
</dbReference>